<evidence type="ECO:0000313" key="2">
    <source>
        <dbReference type="EMBL" id="MBO0418077.1"/>
    </source>
</evidence>
<feature type="region of interest" description="Disordered" evidence="1">
    <location>
        <begin position="1"/>
        <end position="58"/>
    </location>
</feature>
<feature type="region of interest" description="Disordered" evidence="1">
    <location>
        <begin position="97"/>
        <end position="117"/>
    </location>
</feature>
<comment type="caution">
    <text evidence="2">The sequence shown here is derived from an EMBL/GenBank/DDBJ whole genome shotgun (WGS) entry which is preliminary data.</text>
</comment>
<gene>
    <name evidence="2" type="ORF">J1C50_21455</name>
</gene>
<dbReference type="GeneID" id="58559397"/>
<evidence type="ECO:0000313" key="3">
    <source>
        <dbReference type="Proteomes" id="UP000664349"/>
    </source>
</evidence>
<feature type="compositionally biased region" description="Low complexity" evidence="1">
    <location>
        <begin position="108"/>
        <end position="117"/>
    </location>
</feature>
<dbReference type="EMBL" id="JAFLRD010000024">
    <property type="protein sequence ID" value="MBO0418077.1"/>
    <property type="molecule type" value="Genomic_DNA"/>
</dbReference>
<organism evidence="2 3">
    <name type="scientific">Chromobacterium haemolyticum</name>
    <dbReference type="NCBI Taxonomy" id="394935"/>
    <lineage>
        <taxon>Bacteria</taxon>
        <taxon>Pseudomonadati</taxon>
        <taxon>Pseudomonadota</taxon>
        <taxon>Betaproteobacteria</taxon>
        <taxon>Neisseriales</taxon>
        <taxon>Chromobacteriaceae</taxon>
        <taxon>Chromobacterium</taxon>
    </lineage>
</organism>
<feature type="compositionally biased region" description="Pro residues" evidence="1">
    <location>
        <begin position="1"/>
        <end position="10"/>
    </location>
</feature>
<evidence type="ECO:0000256" key="1">
    <source>
        <dbReference type="SAM" id="MobiDB-lite"/>
    </source>
</evidence>
<reference evidence="2 3" key="1">
    <citation type="submission" date="2021-03" db="EMBL/GenBank/DDBJ databases">
        <title>First Case of infection caused by Chromobacterium haemolyticum derived from water in China.</title>
        <authorList>
            <person name="Chen J."/>
            <person name="Liu C."/>
        </authorList>
    </citation>
    <scope>NUCLEOTIDE SEQUENCE [LARGE SCALE GENOMIC DNA]</scope>
    <source>
        <strain evidence="2 3">WJ-5</strain>
    </source>
</reference>
<evidence type="ECO:0008006" key="4">
    <source>
        <dbReference type="Google" id="ProtNLM"/>
    </source>
</evidence>
<accession>A0ABS3GSP4</accession>
<sequence length="117" mass="12839">MTPKPLPTPKPSEEWNVRELQAPRQEDSRIGATGQSRPPTHNPAAIHPPAKAQDLASPRRWSVEELSILQREYPQRGEACRSMLPGRGSLAINLQAHRMGLRPPTPTASPASSGKRP</sequence>
<keyword evidence="3" id="KW-1185">Reference proteome</keyword>
<proteinExistence type="predicted"/>
<dbReference type="Proteomes" id="UP000664349">
    <property type="component" value="Unassembled WGS sequence"/>
</dbReference>
<dbReference type="RefSeq" id="WP_157222241.1">
    <property type="nucleotide sequence ID" value="NZ_AP019312.1"/>
</dbReference>
<name>A0ABS3GSP4_9NEIS</name>
<protein>
    <recommendedName>
        <fullName evidence="4">Transposase</fullName>
    </recommendedName>
</protein>